<dbReference type="GeneID" id="111087379"/>
<keyword evidence="1" id="KW-1185">Reference proteome</keyword>
<gene>
    <name evidence="2" type="primary">LOC111087379</name>
</gene>
<evidence type="ECO:0000313" key="2">
    <source>
        <dbReference type="RefSeq" id="XP_022249535.1"/>
    </source>
</evidence>
<organism evidence="1 2">
    <name type="scientific">Limulus polyphemus</name>
    <name type="common">Atlantic horseshoe crab</name>
    <dbReference type="NCBI Taxonomy" id="6850"/>
    <lineage>
        <taxon>Eukaryota</taxon>
        <taxon>Metazoa</taxon>
        <taxon>Ecdysozoa</taxon>
        <taxon>Arthropoda</taxon>
        <taxon>Chelicerata</taxon>
        <taxon>Merostomata</taxon>
        <taxon>Xiphosura</taxon>
        <taxon>Limulidae</taxon>
        <taxon>Limulus</taxon>
    </lineage>
</organism>
<sequence>MTEGYLTGLNADHISSALINDVLSLLAIIPMTIRPSSLRDVTQQNLENLTYSLVQELCGSNFSSSETMRTLRQQTKRQIVSCVLPISPVTANVMLGMNSMITSADPNPSTVENLFDSINMYLSGMCQHLVVGEDPAIIWTTLATLRSEKLEFDHIAGQNLTLASLDNGQNNHWLVLGSQLMGAYQMWTCDTITCYGACVGSAEIALSAAAVVGGSTLVGSLLEIGLYNPVTGQRILIDKLSTPVTFTVRVENLQIGNREIILCGMFNLATRSWNTDTCVKTNLDLNTGTLTCECTALGYVGAVLHDSVTTDEPTTIFTTEELLFDVETQRTTIEPTTTDIFTTAEETESTTTKLPSTVTYLVTERKLPSTEPPTTFARVPTTILTPVSSQNSSTSPPPIDMFLKLAEDFYAIVGDQEGAFTTHLLHQISNIMGLPYPVSPTSESLQVV</sequence>
<dbReference type="Proteomes" id="UP000694941">
    <property type="component" value="Unplaced"/>
</dbReference>
<reference evidence="2" key="1">
    <citation type="submission" date="2025-08" db="UniProtKB">
        <authorList>
            <consortium name="RefSeq"/>
        </authorList>
    </citation>
    <scope>IDENTIFICATION</scope>
    <source>
        <tissue evidence="2">Muscle</tissue>
    </source>
</reference>
<name>A0ABM1T0X9_LIMPO</name>
<dbReference type="RefSeq" id="XP_022249535.1">
    <property type="nucleotide sequence ID" value="XM_022393827.1"/>
</dbReference>
<protein>
    <submittedName>
        <fullName evidence="2">Uncharacterized protein LOC111087379</fullName>
    </submittedName>
</protein>
<accession>A0ABM1T0X9</accession>
<proteinExistence type="predicted"/>
<evidence type="ECO:0000313" key="1">
    <source>
        <dbReference type="Proteomes" id="UP000694941"/>
    </source>
</evidence>